<dbReference type="InterPro" id="IPR047296">
    <property type="entry name" value="GIY-YIG_UvrC_Cho"/>
</dbReference>
<evidence type="ECO:0000256" key="11">
    <source>
        <dbReference type="ARBA" id="ARBA00042138"/>
    </source>
</evidence>
<reference evidence="16" key="1">
    <citation type="submission" date="2015-08" db="EMBL/GenBank/DDBJ databases">
        <authorList>
            <person name="Varghese N."/>
        </authorList>
    </citation>
    <scope>NUCLEOTIDE SEQUENCE [LARGE SCALE GENOMIC DNA]</scope>
    <source>
        <strain evidence="16">DSM 17901</strain>
    </source>
</reference>
<evidence type="ECO:0000256" key="12">
    <source>
        <dbReference type="ARBA" id="ARBA00042732"/>
    </source>
</evidence>
<dbReference type="Pfam" id="PF01541">
    <property type="entry name" value="GIY-YIG"/>
    <property type="match status" value="1"/>
</dbReference>
<dbReference type="STRING" id="375574.GCA_001418035_02449"/>
<evidence type="ECO:0000256" key="13">
    <source>
        <dbReference type="ARBA" id="ARBA00049244"/>
    </source>
</evidence>
<dbReference type="AlphaFoldDB" id="A0A0K6H619"/>
<dbReference type="CDD" id="cd06127">
    <property type="entry name" value="DEDDh"/>
    <property type="match status" value="1"/>
</dbReference>
<dbReference type="SMART" id="SM00479">
    <property type="entry name" value="EXOIII"/>
    <property type="match status" value="1"/>
</dbReference>
<evidence type="ECO:0000256" key="4">
    <source>
        <dbReference type="ARBA" id="ARBA00022801"/>
    </source>
</evidence>
<dbReference type="InterPro" id="IPR000305">
    <property type="entry name" value="GIY-YIG_endonuc"/>
</dbReference>
<sequence length="476" mass="53330">MLFEKPLAIVDLETTGGHVTRDRITEVGVILIDGDRVERIETLVNPQQPIPAFIEQMTGIRNEMVAGAPRFETLAEGLLEKLQGRLFVAHNARFDYGFLKNEFKRVGLRFQAEVLCTVKLSRRLYPQHYKHNLDSLIARHGLVLADRHRAMADAEAVWQFLQSAAGELGETTVIEAARHLLARPSVPPGLDQEVVDSLPDVPGVYFFYGENDLPLYVGKSVNLRSRVMSHFSGDHAHNKEMRIAQQVRRIDWRETLGEFGAILLEAQLIKSMQPIHNVRGRMSKDLCSICLDTDEGGLMRPRIVYARDVDFGRTADLYGLFRSQREAKKALTDMAQAHELCQATLGIEGSSVRKGTPCFGFQVRKCKGVCAGREAPMQHNMRLMTALARLRVKSWPFPGPVAVVETDEVSGATVEHVFDRWCYLGSRGHDSEAFDTDPSFDLETYRLLAAYLKKPMAGTSLRLLEADEPLFAPASA</sequence>
<keyword evidence="15" id="KW-0269">Exonuclease</keyword>
<dbReference type="Proteomes" id="UP000243535">
    <property type="component" value="Unassembled WGS sequence"/>
</dbReference>
<evidence type="ECO:0000313" key="16">
    <source>
        <dbReference type="Proteomes" id="UP000243535"/>
    </source>
</evidence>
<dbReference type="InterPro" id="IPR035901">
    <property type="entry name" value="GIY-YIG_endonuc_sf"/>
</dbReference>
<evidence type="ECO:0000256" key="3">
    <source>
        <dbReference type="ARBA" id="ARBA00022769"/>
    </source>
</evidence>
<dbReference type="InterPro" id="IPR012337">
    <property type="entry name" value="RNaseH-like_sf"/>
</dbReference>
<dbReference type="InterPro" id="IPR013520">
    <property type="entry name" value="Ribonucl_H"/>
</dbReference>
<dbReference type="Gene3D" id="3.40.1440.10">
    <property type="entry name" value="GIY-YIG endonuclease"/>
    <property type="match status" value="1"/>
</dbReference>
<dbReference type="InterPro" id="IPR006054">
    <property type="entry name" value="DnaQ"/>
</dbReference>
<dbReference type="GO" id="GO:0003677">
    <property type="term" value="F:DNA binding"/>
    <property type="evidence" value="ECO:0007669"/>
    <property type="project" value="InterPro"/>
</dbReference>
<dbReference type="GO" id="GO:0009380">
    <property type="term" value="C:excinuclease repair complex"/>
    <property type="evidence" value="ECO:0007669"/>
    <property type="project" value="TreeGrafter"/>
</dbReference>
<evidence type="ECO:0000256" key="5">
    <source>
        <dbReference type="ARBA" id="ARBA00022881"/>
    </source>
</evidence>
<protein>
    <recommendedName>
        <fullName evidence="10">Excinuclease cho</fullName>
        <ecNumber evidence="1">2.7.7.7</ecNumber>
    </recommendedName>
    <alternativeName>
        <fullName evidence="12">Endonuclease cho</fullName>
    </alternativeName>
    <alternativeName>
        <fullName evidence="11">UvrC homolog protein</fullName>
    </alternativeName>
</protein>
<dbReference type="SUPFAM" id="SSF82771">
    <property type="entry name" value="GIY-YIG endonuclease"/>
    <property type="match status" value="1"/>
</dbReference>
<keyword evidence="7" id="KW-0742">SOS response</keyword>
<keyword evidence="5" id="KW-0267">Excision nuclease</keyword>
<dbReference type="PROSITE" id="PS50164">
    <property type="entry name" value="GIY_YIG"/>
    <property type="match status" value="1"/>
</dbReference>
<comment type="function">
    <text evidence="8">DNA polymerase III is a complex, multichain enzyme responsible for most of the replicative synthesis in bacteria. The epsilon subunit contain the editing function and is a proofreading 3'-5' exonuclease.</text>
</comment>
<dbReference type="NCBIfam" id="TIGR00573">
    <property type="entry name" value="dnaq"/>
    <property type="match status" value="1"/>
</dbReference>
<dbReference type="InterPro" id="IPR036397">
    <property type="entry name" value="RNaseH_sf"/>
</dbReference>
<evidence type="ECO:0000256" key="9">
    <source>
        <dbReference type="ARBA" id="ARBA00026073"/>
    </source>
</evidence>
<evidence type="ECO:0000256" key="1">
    <source>
        <dbReference type="ARBA" id="ARBA00012417"/>
    </source>
</evidence>
<evidence type="ECO:0000259" key="14">
    <source>
        <dbReference type="PROSITE" id="PS50164"/>
    </source>
</evidence>
<keyword evidence="4" id="KW-0378">Hydrolase</keyword>
<dbReference type="GO" id="GO:0003887">
    <property type="term" value="F:DNA-directed DNA polymerase activity"/>
    <property type="evidence" value="ECO:0007669"/>
    <property type="project" value="UniProtKB-EC"/>
</dbReference>
<dbReference type="PANTHER" id="PTHR30562">
    <property type="entry name" value="UVRC/OXIDOREDUCTASE"/>
    <property type="match status" value="1"/>
</dbReference>
<dbReference type="GO" id="GO:0006289">
    <property type="term" value="P:nucleotide-excision repair"/>
    <property type="evidence" value="ECO:0007669"/>
    <property type="project" value="InterPro"/>
</dbReference>
<dbReference type="OrthoDB" id="9803913at2"/>
<keyword evidence="15" id="KW-0540">Nuclease</keyword>
<dbReference type="Gene3D" id="3.30.420.10">
    <property type="entry name" value="Ribonuclease H-like superfamily/Ribonuclease H"/>
    <property type="match status" value="1"/>
</dbReference>
<organism evidence="15 16">
    <name type="scientific">Gulbenkiania indica</name>
    <dbReference type="NCBI Taxonomy" id="375574"/>
    <lineage>
        <taxon>Bacteria</taxon>
        <taxon>Pseudomonadati</taxon>
        <taxon>Pseudomonadota</taxon>
        <taxon>Betaproteobacteria</taxon>
        <taxon>Neisseriales</taxon>
        <taxon>Chromobacteriaceae</taxon>
        <taxon>Gulbenkiania</taxon>
    </lineage>
</organism>
<feature type="domain" description="GIY-YIG" evidence="14">
    <location>
        <begin position="200"/>
        <end position="278"/>
    </location>
</feature>
<dbReference type="SUPFAM" id="SSF53098">
    <property type="entry name" value="Ribonuclease H-like"/>
    <property type="match status" value="1"/>
</dbReference>
<dbReference type="GO" id="GO:0006260">
    <property type="term" value="P:DNA replication"/>
    <property type="evidence" value="ECO:0007669"/>
    <property type="project" value="InterPro"/>
</dbReference>
<dbReference type="CDD" id="cd10434">
    <property type="entry name" value="GIY-YIG_UvrC_Cho"/>
    <property type="match status" value="1"/>
</dbReference>
<keyword evidence="3" id="KW-0228">DNA excision</keyword>
<keyword evidence="16" id="KW-1185">Reference proteome</keyword>
<accession>A0A0K6H619</accession>
<dbReference type="EC" id="2.7.7.7" evidence="1"/>
<name>A0A0K6H619_9NEIS</name>
<dbReference type="SMART" id="SM00465">
    <property type="entry name" value="GIYc"/>
    <property type="match status" value="1"/>
</dbReference>
<dbReference type="InterPro" id="IPR050066">
    <property type="entry name" value="UvrABC_protein_C"/>
</dbReference>
<evidence type="ECO:0000256" key="2">
    <source>
        <dbReference type="ARBA" id="ARBA00022763"/>
    </source>
</evidence>
<evidence type="ECO:0000256" key="10">
    <source>
        <dbReference type="ARBA" id="ARBA00040756"/>
    </source>
</evidence>
<comment type="catalytic activity">
    <reaction evidence="13">
        <text>DNA(n) + a 2'-deoxyribonucleoside 5'-triphosphate = DNA(n+1) + diphosphate</text>
        <dbReference type="Rhea" id="RHEA:22508"/>
        <dbReference type="Rhea" id="RHEA-COMP:17339"/>
        <dbReference type="Rhea" id="RHEA-COMP:17340"/>
        <dbReference type="ChEBI" id="CHEBI:33019"/>
        <dbReference type="ChEBI" id="CHEBI:61560"/>
        <dbReference type="ChEBI" id="CHEBI:173112"/>
        <dbReference type="EC" id="2.7.7.7"/>
    </reaction>
</comment>
<dbReference type="FunFam" id="3.30.420.10:FF:000045">
    <property type="entry name" value="3'-5' exonuclease DinG"/>
    <property type="match status" value="1"/>
</dbReference>
<dbReference type="PANTHER" id="PTHR30562:SF10">
    <property type="entry name" value="EXCINUCLEASE CHO"/>
    <property type="match status" value="1"/>
</dbReference>
<evidence type="ECO:0000256" key="7">
    <source>
        <dbReference type="ARBA" id="ARBA00023236"/>
    </source>
</evidence>
<dbReference type="Pfam" id="PF00929">
    <property type="entry name" value="RNase_T"/>
    <property type="match status" value="1"/>
</dbReference>
<evidence type="ECO:0000256" key="8">
    <source>
        <dbReference type="ARBA" id="ARBA00025483"/>
    </source>
</evidence>
<dbReference type="GO" id="GO:0004527">
    <property type="term" value="F:exonuclease activity"/>
    <property type="evidence" value="ECO:0007669"/>
    <property type="project" value="UniProtKB-KW"/>
</dbReference>
<keyword evidence="2" id="KW-0227">DNA damage</keyword>
<dbReference type="EMBL" id="CYHA01000008">
    <property type="protein sequence ID" value="CUA86436.1"/>
    <property type="molecule type" value="Genomic_DNA"/>
</dbReference>
<keyword evidence="6" id="KW-0234">DNA repair</keyword>
<gene>
    <name evidence="15" type="ORF">Ga0061063_2675</name>
</gene>
<evidence type="ECO:0000256" key="6">
    <source>
        <dbReference type="ARBA" id="ARBA00023204"/>
    </source>
</evidence>
<dbReference type="GO" id="GO:0009432">
    <property type="term" value="P:SOS response"/>
    <property type="evidence" value="ECO:0007669"/>
    <property type="project" value="UniProtKB-KW"/>
</dbReference>
<comment type="subunit">
    <text evidence="9">DNA polymerase III contains a core (composed of alpha, epsilon and theta chains) that associates with a tau subunit. This core dimerizes to form the POLIII' complex. PolIII' associates with the gamma complex (composed of gamma, delta, delta', psi and chi chains) and with the beta chain to form the complete DNA polymerase III complex.</text>
</comment>
<evidence type="ECO:0000313" key="15">
    <source>
        <dbReference type="EMBL" id="CUA86436.1"/>
    </source>
</evidence>
<proteinExistence type="predicted"/>